<evidence type="ECO:0000313" key="2">
    <source>
        <dbReference type="EMBL" id="MPC58579.1"/>
    </source>
</evidence>
<dbReference type="PROSITE" id="PS50007">
    <property type="entry name" value="PIPLC_X_DOMAIN"/>
    <property type="match status" value="2"/>
</dbReference>
<dbReference type="Gene3D" id="3.20.20.190">
    <property type="entry name" value="Phosphatidylinositol (PI) phosphodiesterase"/>
    <property type="match status" value="2"/>
</dbReference>
<evidence type="ECO:0000256" key="1">
    <source>
        <dbReference type="SAM" id="SignalP"/>
    </source>
</evidence>
<accession>A0A5B7GLW9</accession>
<keyword evidence="1" id="KW-0732">Signal</keyword>
<dbReference type="OrthoDB" id="1046782at2759"/>
<dbReference type="PANTHER" id="PTHR13593">
    <property type="match status" value="1"/>
</dbReference>
<name>A0A5B7GLW9_PORTR</name>
<dbReference type="InterPro" id="IPR051057">
    <property type="entry name" value="PI-PLC_domain"/>
</dbReference>
<keyword evidence="3" id="KW-1185">Reference proteome</keyword>
<comment type="caution">
    <text evidence="2">The sequence shown here is derived from an EMBL/GenBank/DDBJ whole genome shotgun (WGS) entry which is preliminary data.</text>
</comment>
<proteinExistence type="predicted"/>
<dbReference type="InterPro" id="IPR017946">
    <property type="entry name" value="PLC-like_Pdiesterase_TIM-brl"/>
</dbReference>
<dbReference type="SUPFAM" id="SSF51695">
    <property type="entry name" value="PLC-like phosphodiesterases"/>
    <property type="match status" value="2"/>
</dbReference>
<reference evidence="2 3" key="1">
    <citation type="submission" date="2019-05" db="EMBL/GenBank/DDBJ databases">
        <title>Another draft genome of Portunus trituberculatus and its Hox gene families provides insights of decapod evolution.</title>
        <authorList>
            <person name="Jeong J.-H."/>
            <person name="Song I."/>
            <person name="Kim S."/>
            <person name="Choi T."/>
            <person name="Kim D."/>
            <person name="Ryu S."/>
            <person name="Kim W."/>
        </authorList>
    </citation>
    <scope>NUCLEOTIDE SEQUENCE [LARGE SCALE GENOMIC DNA]</scope>
    <source>
        <tissue evidence="2">Muscle</tissue>
    </source>
</reference>
<dbReference type="PANTHER" id="PTHR13593:SF103">
    <property type="entry name" value="RE10370P"/>
    <property type="match status" value="1"/>
</dbReference>
<dbReference type="Proteomes" id="UP000324222">
    <property type="component" value="Unassembled WGS sequence"/>
</dbReference>
<sequence length="845" mass="96093">MSAVWMAALVCLLAGMAPLAQAIQVTECSLPASGVFVSISSELEVVGNKSLRYLVINWFGISPQQGDYLELVHTSTGEVLTKLTESDLNGPDGWFISNTTWDGSLIPNNLQDLTESCLPYKANYVHDNNFLYSSCLMIQPHWMQTLKMDLWDTRLTKVVIPGTHDAGATAHFTSTGAENVVGRWTFTQDESFWQQLVMGVRYLDMRISYYNNTKEKFYVNHGEIIIAPLRKYIYDVVNFMNQTEEILIFDIHSLERGFSGYPERQHELIALIEYNFGLWMTPRALEPNPTMSELWKNGYRLIVTYPSSEISSSQFLWHPVHHLWGNVNNLEDLEAYLYTGIPQQMNRGSLWSAMAEFTPSATDVVLNKWKGLRGAAKITNFPVTNWFRQDWWDQVNIIAMDFLPLSDIAFVAVEANKLRKLCPEGKKSVSRQAKRWSSSINTSAMKNSKNKVEDSSVARVWLWVSALASTSSDSEVTQRRLEINWEVNEVLVGDWVGIFDRDPLDDWSSPVETAIPKVTSGYHLTNHSLPHLPVHTNLKEGSCLGWWTAYMRDGSPLVTDCIKVHPRWMSFLKERLGDIPLRHLVLPGAHDAGTYVPYGPIGDSNFLKDTVTQDESIYRQLVYGNRYIDLNIGNFLTNPAEPFWLVNGENMWMPFKDALHQVRSFVHETGEVVVLEISEFSFFETYEHHADCLSLITTELGEFMAPSALTWDIALQTLLQSKASLIVVYNHWQTVDHPLFWSGLNRRLAVVHTLDALKQDMVKVFQVQGPPMSPWTLFGQLIPLSQNSIADATGGTRQAADQVNRQMTRWMRDTWWDKISIITCDFTLSAGHVEVAIEANLRRAA</sequence>
<dbReference type="GO" id="GO:0006629">
    <property type="term" value="P:lipid metabolic process"/>
    <property type="evidence" value="ECO:0007669"/>
    <property type="project" value="InterPro"/>
</dbReference>
<dbReference type="AlphaFoldDB" id="A0A5B7GLW9"/>
<organism evidence="2 3">
    <name type="scientific">Portunus trituberculatus</name>
    <name type="common">Swimming crab</name>
    <name type="synonym">Neptunus trituberculatus</name>
    <dbReference type="NCBI Taxonomy" id="210409"/>
    <lineage>
        <taxon>Eukaryota</taxon>
        <taxon>Metazoa</taxon>
        <taxon>Ecdysozoa</taxon>
        <taxon>Arthropoda</taxon>
        <taxon>Crustacea</taxon>
        <taxon>Multicrustacea</taxon>
        <taxon>Malacostraca</taxon>
        <taxon>Eumalacostraca</taxon>
        <taxon>Eucarida</taxon>
        <taxon>Decapoda</taxon>
        <taxon>Pleocyemata</taxon>
        <taxon>Brachyura</taxon>
        <taxon>Eubrachyura</taxon>
        <taxon>Portunoidea</taxon>
        <taxon>Portunidae</taxon>
        <taxon>Portuninae</taxon>
        <taxon>Portunus</taxon>
    </lineage>
</organism>
<protein>
    <submittedName>
        <fullName evidence="2">PI-PLC X domain-containing protein 3</fullName>
    </submittedName>
</protein>
<evidence type="ECO:0000313" key="3">
    <source>
        <dbReference type="Proteomes" id="UP000324222"/>
    </source>
</evidence>
<feature type="signal peptide" evidence="1">
    <location>
        <begin position="1"/>
        <end position="22"/>
    </location>
</feature>
<feature type="chain" id="PRO_5022980551" evidence="1">
    <location>
        <begin position="23"/>
        <end position="845"/>
    </location>
</feature>
<dbReference type="EMBL" id="VSRR010015804">
    <property type="protein sequence ID" value="MPC58579.1"/>
    <property type="molecule type" value="Genomic_DNA"/>
</dbReference>
<dbReference type="GO" id="GO:0008081">
    <property type="term" value="F:phosphoric diester hydrolase activity"/>
    <property type="evidence" value="ECO:0007669"/>
    <property type="project" value="InterPro"/>
</dbReference>
<gene>
    <name evidence="2" type="primary">Plcxd3_1</name>
    <name evidence="2" type="ORF">E2C01_052586</name>
</gene>